<organism evidence="1 2">
    <name type="scientific">Pelagovum pacificum</name>
    <dbReference type="NCBI Taxonomy" id="2588711"/>
    <lineage>
        <taxon>Bacteria</taxon>
        <taxon>Pseudomonadati</taxon>
        <taxon>Pseudomonadota</taxon>
        <taxon>Alphaproteobacteria</taxon>
        <taxon>Rhodobacterales</taxon>
        <taxon>Paracoccaceae</taxon>
        <taxon>Pelagovum</taxon>
    </lineage>
</organism>
<protein>
    <submittedName>
        <fullName evidence="1">Uncharacterized protein</fullName>
    </submittedName>
</protein>
<name>A0A5C5GG00_9RHOB</name>
<dbReference type="AlphaFoldDB" id="A0A5C5GG00"/>
<dbReference type="OrthoDB" id="8477882at2"/>
<comment type="caution">
    <text evidence="1">The sequence shown here is derived from an EMBL/GenBank/DDBJ whole genome shotgun (WGS) entry which is preliminary data.</text>
</comment>
<keyword evidence="2" id="KW-1185">Reference proteome</keyword>
<dbReference type="RefSeq" id="WP_140193828.1">
    <property type="nucleotide sequence ID" value="NZ_CP065915.1"/>
</dbReference>
<accession>A0A5C5GG00</accession>
<dbReference type="Proteomes" id="UP000314011">
    <property type="component" value="Unassembled WGS sequence"/>
</dbReference>
<sequence>MRDLKIAVEGRWWDTLLYKGKLHALTPEGDWEIFDWDAVIAELAETVEERAGAAIQYAFRSSNAISNGNLNRDDVIEGFSRVPTESFEISSKKLRRHLLLKGSAVSSFPSTSMLMHYDRMVISSLGGVYTEYINPNDVSIGSLKRITSVATRQISAAYGRIACASGEAGLRQLDLQLESGFHPNESDGYQLTQESCDACDWMYQNVSAMSYHGNSIIAKFDRTNEFFQPAGAQQSGGEIEEGGVERLEFSGIESLTEGLNENRRNGKVIAWGSHDKIYRISGSILESFRFISSGKRYDLGAVELPSSAGEIVSVKAALFGVVVEFDASVVVIRGGGDCLIIEGEPINTSTFPRSKSYENQLHLIFDDQLSVVSLNSPIESEDFYQKKFGSKAPSGWFG</sequence>
<evidence type="ECO:0000313" key="1">
    <source>
        <dbReference type="EMBL" id="TNY33144.1"/>
    </source>
</evidence>
<proteinExistence type="predicted"/>
<gene>
    <name evidence="1" type="ORF">FHY64_07660</name>
</gene>
<evidence type="ECO:0000313" key="2">
    <source>
        <dbReference type="Proteomes" id="UP000314011"/>
    </source>
</evidence>
<dbReference type="EMBL" id="VFFF01000001">
    <property type="protein sequence ID" value="TNY33144.1"/>
    <property type="molecule type" value="Genomic_DNA"/>
</dbReference>
<reference evidence="1 2" key="1">
    <citation type="submission" date="2019-06" db="EMBL/GenBank/DDBJ databases">
        <title>Genome of new Rhodobacteraceae sp. SM1903.</title>
        <authorList>
            <person name="Ren X."/>
        </authorList>
    </citation>
    <scope>NUCLEOTIDE SEQUENCE [LARGE SCALE GENOMIC DNA]</scope>
    <source>
        <strain evidence="1 2">SM1903</strain>
    </source>
</reference>